<evidence type="ECO:0000313" key="2">
    <source>
        <dbReference type="Proteomes" id="UP001165064"/>
    </source>
</evidence>
<sequence length="594" mass="66212">MTRAHRHLITLVCLLCATICIASTVEDPLTTTTLSSSNAIEGDLFTVVPKTANLVTATFNSQKQQRQHLEARDTPIASSVSVAPSPSVTPHTNAKAMEWATVMVMESILQQPSLYILPGDNVNLTSVYGGYRNYSSAITYHPGYVFVLNSTEKAQLYGYYRDFYYLFNTAVLNLVSTLIDVKYSEFDSLTSTVTLASNSPTTLNLTTDTVHFDYFSMALGSAVYTDMELFFEKKYRAFLNTNNNTELMRTAYAAYTSVHNQQLAVDPRSIWSVFDEFMSVVPWGPQVRNAGYNWYRGLTGYEYRIGSVTMTPPKSGIDTGCYPVTDPYSPVNATTYFPAVFLRNYTNVFQNRSFGQGPWVTTTSEVATFRTMIHVSPMSTGKACNVVSQTATMTLNTKGIIQCGIIALAEDSMNNSAEFMKVIHSNDTNVQAYTSMIDYYQNVDIFGEQTKANRTNYNIVLANIYNFIFHLPTERKKQVLDYLGFCYIDQYMTIDPSQITSQTNSLITSTTSKQFVMTNYDTVKATFFSNLLSFGNLTNYIYFTTVTNGTRTSLLEKTGSGNQVAWVPTSFLGEGSVTDEVHTIGSVINIADVI</sequence>
<name>A0ACB5SSD3_AMBMO</name>
<evidence type="ECO:0000313" key="1">
    <source>
        <dbReference type="EMBL" id="GME71523.1"/>
    </source>
</evidence>
<accession>A0ACB5SSD3</accession>
<dbReference type="Proteomes" id="UP001165064">
    <property type="component" value="Unassembled WGS sequence"/>
</dbReference>
<reference evidence="1" key="1">
    <citation type="submission" date="2023-04" db="EMBL/GenBank/DDBJ databases">
        <title>Ambrosiozyma monospora NBRC 10751.</title>
        <authorList>
            <person name="Ichikawa N."/>
            <person name="Sato H."/>
            <person name="Tonouchi N."/>
        </authorList>
    </citation>
    <scope>NUCLEOTIDE SEQUENCE</scope>
    <source>
        <strain evidence="1">NBRC 10751</strain>
    </source>
</reference>
<comment type="caution">
    <text evidence="1">The sequence shown here is derived from an EMBL/GenBank/DDBJ whole genome shotgun (WGS) entry which is preliminary data.</text>
</comment>
<organism evidence="1 2">
    <name type="scientific">Ambrosiozyma monospora</name>
    <name type="common">Yeast</name>
    <name type="synonym">Endomycopsis monosporus</name>
    <dbReference type="NCBI Taxonomy" id="43982"/>
    <lineage>
        <taxon>Eukaryota</taxon>
        <taxon>Fungi</taxon>
        <taxon>Dikarya</taxon>
        <taxon>Ascomycota</taxon>
        <taxon>Saccharomycotina</taxon>
        <taxon>Pichiomycetes</taxon>
        <taxon>Pichiales</taxon>
        <taxon>Pichiaceae</taxon>
        <taxon>Ambrosiozyma</taxon>
    </lineage>
</organism>
<protein>
    <submittedName>
        <fullName evidence="1">Unnamed protein product</fullName>
    </submittedName>
</protein>
<dbReference type="EMBL" id="BSXS01000225">
    <property type="protein sequence ID" value="GME71523.1"/>
    <property type="molecule type" value="Genomic_DNA"/>
</dbReference>
<gene>
    <name evidence="1" type="ORF">Amon02_000061600</name>
</gene>
<proteinExistence type="predicted"/>
<keyword evidence="2" id="KW-1185">Reference proteome</keyword>